<reference evidence="1" key="1">
    <citation type="submission" date="2014-05" db="EMBL/GenBank/DDBJ databases">
        <authorList>
            <person name="Chronopoulou M."/>
        </authorList>
    </citation>
    <scope>NUCLEOTIDE SEQUENCE</scope>
    <source>
        <tissue evidence="1">Whole organism</tissue>
    </source>
</reference>
<proteinExistence type="predicted"/>
<dbReference type="EMBL" id="HACA01002216">
    <property type="protein sequence ID" value="CDW19577.1"/>
    <property type="molecule type" value="Transcribed_RNA"/>
</dbReference>
<protein>
    <submittedName>
        <fullName evidence="1">Uncharacterized protein</fullName>
    </submittedName>
</protein>
<sequence length="90" mass="10098">QLVKPTKYQPLASYPISLLIAKAKKPFTVGEDLLISDAVLLAETVLDKNTAEKLKMCLCQMYCRRVKKMGTDIIDQVYSKTKQLFFPSAG</sequence>
<organism evidence="1">
    <name type="scientific">Lepeophtheirus salmonis</name>
    <name type="common">Salmon louse</name>
    <name type="synonym">Caligus salmonis</name>
    <dbReference type="NCBI Taxonomy" id="72036"/>
    <lineage>
        <taxon>Eukaryota</taxon>
        <taxon>Metazoa</taxon>
        <taxon>Ecdysozoa</taxon>
        <taxon>Arthropoda</taxon>
        <taxon>Crustacea</taxon>
        <taxon>Multicrustacea</taxon>
        <taxon>Hexanauplia</taxon>
        <taxon>Copepoda</taxon>
        <taxon>Siphonostomatoida</taxon>
        <taxon>Caligidae</taxon>
        <taxon>Lepeophtheirus</taxon>
    </lineage>
</organism>
<name>A0A0K2T1V6_LEPSM</name>
<feature type="non-terminal residue" evidence="1">
    <location>
        <position position="1"/>
    </location>
</feature>
<dbReference type="AlphaFoldDB" id="A0A0K2T1V6"/>
<accession>A0A0K2T1V6</accession>
<evidence type="ECO:0000313" key="1">
    <source>
        <dbReference type="EMBL" id="CDW19577.1"/>
    </source>
</evidence>